<keyword evidence="9" id="KW-1185">Reference proteome</keyword>
<comment type="similarity">
    <text evidence="6">Belongs to the globin family.</text>
</comment>
<dbReference type="SUPFAM" id="SSF46458">
    <property type="entry name" value="Globin-like"/>
    <property type="match status" value="1"/>
</dbReference>
<dbReference type="InterPro" id="IPR012292">
    <property type="entry name" value="Globin/Proto"/>
</dbReference>
<dbReference type="eggNOG" id="COG1017">
    <property type="taxonomic scope" value="Bacteria"/>
</dbReference>
<dbReference type="Gene3D" id="1.10.490.10">
    <property type="entry name" value="Globins"/>
    <property type="match status" value="1"/>
</dbReference>
<dbReference type="PROSITE" id="PS01033">
    <property type="entry name" value="GLOBIN"/>
    <property type="match status" value="1"/>
</dbReference>
<dbReference type="STRING" id="13035.Dacsa_1833"/>
<dbReference type="CDD" id="cd08922">
    <property type="entry name" value="FHb-globin"/>
    <property type="match status" value="1"/>
</dbReference>
<evidence type="ECO:0000259" key="7">
    <source>
        <dbReference type="PROSITE" id="PS01033"/>
    </source>
</evidence>
<dbReference type="OrthoDB" id="510157at2"/>
<gene>
    <name evidence="8" type="ORF">Dacsa_1833</name>
</gene>
<name>K9YUB1_DACS8</name>
<dbReference type="InterPro" id="IPR000971">
    <property type="entry name" value="Globin"/>
</dbReference>
<dbReference type="GO" id="GO:0046872">
    <property type="term" value="F:metal ion binding"/>
    <property type="evidence" value="ECO:0007669"/>
    <property type="project" value="UniProtKB-KW"/>
</dbReference>
<dbReference type="GO" id="GO:0019825">
    <property type="term" value="F:oxygen binding"/>
    <property type="evidence" value="ECO:0007669"/>
    <property type="project" value="InterPro"/>
</dbReference>
<dbReference type="EMBL" id="CP003944">
    <property type="protein sequence ID" value="AFZ50489.1"/>
    <property type="molecule type" value="Genomic_DNA"/>
</dbReference>
<dbReference type="GO" id="GO:0046210">
    <property type="term" value="P:nitric oxide catabolic process"/>
    <property type="evidence" value="ECO:0007669"/>
    <property type="project" value="TreeGrafter"/>
</dbReference>
<keyword evidence="3 6" id="KW-0561">Oxygen transport</keyword>
<dbReference type="Proteomes" id="UP000010482">
    <property type="component" value="Chromosome"/>
</dbReference>
<keyword evidence="4" id="KW-0479">Metal-binding</keyword>
<dbReference type="KEGG" id="dsl:Dacsa_1833"/>
<evidence type="ECO:0000256" key="1">
    <source>
        <dbReference type="ARBA" id="ARBA00006401"/>
    </source>
</evidence>
<evidence type="ECO:0000313" key="9">
    <source>
        <dbReference type="Proteomes" id="UP000010482"/>
    </source>
</evidence>
<dbReference type="PANTHER" id="PTHR43396:SF3">
    <property type="entry name" value="FLAVOHEMOPROTEIN"/>
    <property type="match status" value="1"/>
</dbReference>
<dbReference type="GO" id="GO:0008941">
    <property type="term" value="F:nitric oxide dioxygenase NAD(P)H activity"/>
    <property type="evidence" value="ECO:0007669"/>
    <property type="project" value="TreeGrafter"/>
</dbReference>
<evidence type="ECO:0000256" key="5">
    <source>
        <dbReference type="ARBA" id="ARBA00023004"/>
    </source>
</evidence>
<comment type="similarity">
    <text evidence="1">In the C-terminal section; belongs to the flavoprotein pyridine nucleotide cytochrome reductase family.</text>
</comment>
<dbReference type="RefSeq" id="WP_015229486.1">
    <property type="nucleotide sequence ID" value="NC_019780.1"/>
</dbReference>
<keyword evidence="5" id="KW-0408">Iron</keyword>
<organism evidence="8 9">
    <name type="scientific">Dactylococcopsis salina (strain PCC 8305)</name>
    <name type="common">Myxobactron salinum</name>
    <dbReference type="NCBI Taxonomy" id="13035"/>
    <lineage>
        <taxon>Bacteria</taxon>
        <taxon>Bacillati</taxon>
        <taxon>Cyanobacteriota</taxon>
        <taxon>Cyanophyceae</taxon>
        <taxon>Nodosilineales</taxon>
        <taxon>Cymatolegaceae</taxon>
        <taxon>Dactylococcopsis</taxon>
    </lineage>
</organism>
<dbReference type="FunFam" id="1.10.490.10:FF:000003">
    <property type="entry name" value="Flavohemoprotein"/>
    <property type="match status" value="1"/>
</dbReference>
<dbReference type="InterPro" id="IPR009050">
    <property type="entry name" value="Globin-like_sf"/>
</dbReference>
<dbReference type="GO" id="GO:0071949">
    <property type="term" value="F:FAD binding"/>
    <property type="evidence" value="ECO:0007669"/>
    <property type="project" value="TreeGrafter"/>
</dbReference>
<dbReference type="HOGENOM" id="CLU_003827_13_2_3"/>
<dbReference type="GO" id="GO:0071500">
    <property type="term" value="P:cellular response to nitrosative stress"/>
    <property type="evidence" value="ECO:0007669"/>
    <property type="project" value="TreeGrafter"/>
</dbReference>
<evidence type="ECO:0000256" key="3">
    <source>
        <dbReference type="ARBA" id="ARBA00022621"/>
    </source>
</evidence>
<dbReference type="PANTHER" id="PTHR43396">
    <property type="entry name" value="FLAVOHEMOPROTEIN"/>
    <property type="match status" value="1"/>
</dbReference>
<dbReference type="GO" id="GO:0005344">
    <property type="term" value="F:oxygen carrier activity"/>
    <property type="evidence" value="ECO:0007669"/>
    <property type="project" value="UniProtKB-KW"/>
</dbReference>
<dbReference type="Pfam" id="PF00042">
    <property type="entry name" value="Globin"/>
    <property type="match status" value="1"/>
</dbReference>
<evidence type="ECO:0000256" key="6">
    <source>
        <dbReference type="RuleBase" id="RU000356"/>
    </source>
</evidence>
<dbReference type="GO" id="GO:0020037">
    <property type="term" value="F:heme binding"/>
    <property type="evidence" value="ECO:0007669"/>
    <property type="project" value="InterPro"/>
</dbReference>
<evidence type="ECO:0000313" key="8">
    <source>
        <dbReference type="EMBL" id="AFZ50489.1"/>
    </source>
</evidence>
<proteinExistence type="inferred from homology"/>
<reference evidence="8" key="1">
    <citation type="submission" date="2012-04" db="EMBL/GenBank/DDBJ databases">
        <title>Finished genome of Dactylococcopsis salina PCC 8305.</title>
        <authorList>
            <consortium name="US DOE Joint Genome Institute"/>
            <person name="Gugger M."/>
            <person name="Coursin T."/>
            <person name="Rippka R."/>
            <person name="Tandeau De Marsac N."/>
            <person name="Huntemann M."/>
            <person name="Wei C.-L."/>
            <person name="Han J."/>
            <person name="Detter J.C."/>
            <person name="Han C."/>
            <person name="Tapia R."/>
            <person name="Daligault H."/>
            <person name="Chen A."/>
            <person name="Krypides N."/>
            <person name="Mavromatis K."/>
            <person name="Markowitz V."/>
            <person name="Szeto E."/>
            <person name="Ivanova N."/>
            <person name="Ovchinnikova G."/>
            <person name="Pagani I."/>
            <person name="Pati A."/>
            <person name="Goodwin L."/>
            <person name="Peters L."/>
            <person name="Pitluck S."/>
            <person name="Woyke T."/>
            <person name="Kerfeld C."/>
        </authorList>
    </citation>
    <scope>NUCLEOTIDE SEQUENCE [LARGE SCALE GENOMIC DNA]</scope>
    <source>
        <strain evidence="8">PCC 8305</strain>
    </source>
</reference>
<evidence type="ECO:0000256" key="2">
    <source>
        <dbReference type="ARBA" id="ARBA00022617"/>
    </source>
</evidence>
<keyword evidence="2 6" id="KW-0349">Heme</keyword>
<keyword evidence="6" id="KW-0813">Transport</keyword>
<feature type="domain" description="Globin" evidence="7">
    <location>
        <begin position="1"/>
        <end position="142"/>
    </location>
</feature>
<protein>
    <submittedName>
        <fullName evidence="8">Hemoglobin-like flavoprotein</fullName>
    </submittedName>
</protein>
<sequence length="159" mass="18201">MDQKTIDTVKSTAPLVKEKGNQITERMYEIAFNERPEYRRFFENTHMKSPEEGRKQANKLAASVYAYASHIDELEKISGAVESIAKAHVNTRVIAEQYPVIGECLLTAMKEVLGEETATPEVMAAWTEAYNRLADIFIQREKEIYHEQEKEIEAKFAQG</sequence>
<dbReference type="AlphaFoldDB" id="K9YUB1"/>
<accession>K9YUB1</accession>
<evidence type="ECO:0000256" key="4">
    <source>
        <dbReference type="ARBA" id="ARBA00022723"/>
    </source>
</evidence>